<proteinExistence type="predicted"/>
<accession>A0A7D8YW70</accession>
<dbReference type="Gene3D" id="6.20.250.70">
    <property type="match status" value="1"/>
</dbReference>
<feature type="region of interest" description="Disordered" evidence="1">
    <location>
        <begin position="142"/>
        <end position="208"/>
    </location>
</feature>
<name>A0A7D8YW70_VANHU</name>
<evidence type="ECO:0000256" key="1">
    <source>
        <dbReference type="SAM" id="MobiDB-lite"/>
    </source>
</evidence>
<dbReference type="Pfam" id="PF08208">
    <property type="entry name" value="RNA_polI_A34"/>
    <property type="match status" value="1"/>
</dbReference>
<comment type="caution">
    <text evidence="2">The sequence shown here is derived from an EMBL/GenBank/DDBJ whole genome shotgun (WGS) entry which is preliminary data.</text>
</comment>
<gene>
    <name evidence="2" type="ORF">VHUM_03819</name>
</gene>
<dbReference type="OrthoDB" id="76224at2759"/>
<organism evidence="2 3">
    <name type="scientific">Vanrija humicola</name>
    <name type="common">Yeast</name>
    <name type="synonym">Cryptococcus humicola</name>
    <dbReference type="NCBI Taxonomy" id="5417"/>
    <lineage>
        <taxon>Eukaryota</taxon>
        <taxon>Fungi</taxon>
        <taxon>Dikarya</taxon>
        <taxon>Basidiomycota</taxon>
        <taxon>Agaricomycotina</taxon>
        <taxon>Tremellomycetes</taxon>
        <taxon>Trichosporonales</taxon>
        <taxon>Trichosporonaceae</taxon>
        <taxon>Vanrija</taxon>
    </lineage>
</organism>
<dbReference type="Proteomes" id="UP000473826">
    <property type="component" value="Unassembled WGS sequence"/>
</dbReference>
<evidence type="ECO:0000313" key="2">
    <source>
        <dbReference type="EMBL" id="TXT04999.1"/>
    </source>
</evidence>
<feature type="compositionally biased region" description="Basic and acidic residues" evidence="1">
    <location>
        <begin position="175"/>
        <end position="184"/>
    </location>
</feature>
<protein>
    <recommendedName>
        <fullName evidence="4">DNA-directed RNA polymerase I subunit RPA34</fullName>
    </recommendedName>
</protein>
<keyword evidence="3" id="KW-1185">Reference proteome</keyword>
<dbReference type="GO" id="GO:0006360">
    <property type="term" value="P:transcription by RNA polymerase I"/>
    <property type="evidence" value="ECO:0007669"/>
    <property type="project" value="InterPro"/>
</dbReference>
<feature type="compositionally biased region" description="Basic residues" evidence="1">
    <location>
        <begin position="199"/>
        <end position="208"/>
    </location>
</feature>
<feature type="compositionally biased region" description="Low complexity" evidence="1">
    <location>
        <begin position="152"/>
        <end position="173"/>
    </location>
</feature>
<dbReference type="AlphaFoldDB" id="A0A7D8YW70"/>
<dbReference type="EMBL" id="QKWK01000012">
    <property type="protein sequence ID" value="TXT04999.1"/>
    <property type="molecule type" value="Genomic_DNA"/>
</dbReference>
<reference evidence="2 3" key="1">
    <citation type="journal article" date="2019" name="PLoS Genet.">
        <title>Convergent evolution of linked mating-type loci in basidiomycete fungi.</title>
        <authorList>
            <person name="Sun S."/>
            <person name="Coelho M.A."/>
            <person name="Heitman J."/>
            <person name="Nowrousian M."/>
        </authorList>
    </citation>
    <scope>NUCLEOTIDE SEQUENCE [LARGE SCALE GENOMIC DNA]</scope>
    <source>
        <strain evidence="2 3">CBS 4282</strain>
    </source>
</reference>
<evidence type="ECO:0000313" key="3">
    <source>
        <dbReference type="Proteomes" id="UP000473826"/>
    </source>
</evidence>
<evidence type="ECO:0008006" key="4">
    <source>
        <dbReference type="Google" id="ProtNLM"/>
    </source>
</evidence>
<sequence length="208" mass="22180">MEPINVSVSYGTSPFEYDALSRRAGVELWAIRVPSDFKTSRLSSLALETPGTSVRGELTTHGKTYALGTDTDSAGAEMAGLTLLVPRMSAGGKLQRAPLKLSRRLILTPRAGADKTDEAEQYVAPPKVKRVQPEHLLKFRNRVSGFDTPGPSGAAETSEGAPAAPASETAASPKKSKESKDKDGKRKKRKSGADEASPSKKKKKTADE</sequence>
<dbReference type="InterPro" id="IPR013240">
    <property type="entry name" value="DNA-dir_RNA_pol1_su_RPA34"/>
</dbReference>